<organism evidence="2 3">
    <name type="scientific">Marinobacter litoralis</name>
    <dbReference type="NCBI Taxonomy" id="187981"/>
    <lineage>
        <taxon>Bacteria</taxon>
        <taxon>Pseudomonadati</taxon>
        <taxon>Pseudomonadota</taxon>
        <taxon>Gammaproteobacteria</taxon>
        <taxon>Pseudomonadales</taxon>
        <taxon>Marinobacteraceae</taxon>
        <taxon>Marinobacter</taxon>
    </lineage>
</organism>
<dbReference type="SUPFAM" id="SSF53850">
    <property type="entry name" value="Periplasmic binding protein-like II"/>
    <property type="match status" value="1"/>
</dbReference>
<evidence type="ECO:0000313" key="3">
    <source>
        <dbReference type="Proteomes" id="UP000265903"/>
    </source>
</evidence>
<name>A0A3M2RKY4_9GAMM</name>
<sequence>MLTIKRFYAWILAALLMLPAGTVAEQSDQIKITAIFDEPTTAAGFAILKQAYQRLGVDASILITPSRRALMMAETGLVDGDLFRIKRVAQLYPNLIRVEHPLLHGTLKAVVRKNEEHFLALPPEPSRAVAVRRGIIISELTAQNMGMIPVYANSNAQALSLLESKRVDVALFTFVAQFSPLKQKDLANIHIIEEPLAAYDLYHYLNRRHWKLANALPEVLKQLEEEGIKEEILEDFRERQGEWGTQQ</sequence>
<proteinExistence type="predicted"/>
<protein>
    <submittedName>
        <fullName evidence="2">Bacterial extracellular solute-binding protein, family 3</fullName>
    </submittedName>
</protein>
<feature type="chain" id="PRO_5018072588" evidence="1">
    <location>
        <begin position="25"/>
        <end position="247"/>
    </location>
</feature>
<keyword evidence="3" id="KW-1185">Reference proteome</keyword>
<evidence type="ECO:0000256" key="1">
    <source>
        <dbReference type="SAM" id="SignalP"/>
    </source>
</evidence>
<dbReference type="EMBL" id="QMDL01000001">
    <property type="protein sequence ID" value="RMJ05931.1"/>
    <property type="molecule type" value="Genomic_DNA"/>
</dbReference>
<comment type="caution">
    <text evidence="2">The sequence shown here is derived from an EMBL/GenBank/DDBJ whole genome shotgun (WGS) entry which is preliminary data.</text>
</comment>
<dbReference type="Proteomes" id="UP000265903">
    <property type="component" value="Unassembled WGS sequence"/>
</dbReference>
<gene>
    <name evidence="2" type="ORF">DOQ08_00607</name>
</gene>
<dbReference type="Gene3D" id="3.40.190.10">
    <property type="entry name" value="Periplasmic binding protein-like II"/>
    <property type="match status" value="2"/>
</dbReference>
<feature type="signal peptide" evidence="1">
    <location>
        <begin position="1"/>
        <end position="24"/>
    </location>
</feature>
<dbReference type="AlphaFoldDB" id="A0A3M2RKY4"/>
<accession>A0A3M2RKY4</accession>
<keyword evidence="1" id="KW-0732">Signal</keyword>
<reference evidence="2 3" key="1">
    <citation type="submission" date="2018-08" db="EMBL/GenBank/DDBJ databases">
        <title>Whole Genome Sequence of the Moderate Halophilic Marine Bacterium Marinobacter litoralis Sw-45.</title>
        <authorList>
            <person name="Musa H."/>
        </authorList>
    </citation>
    <scope>NUCLEOTIDE SEQUENCE [LARGE SCALE GENOMIC DNA]</scope>
    <source>
        <strain evidence="2 3">Sw-45</strain>
    </source>
</reference>
<evidence type="ECO:0000313" key="2">
    <source>
        <dbReference type="EMBL" id="RMJ05931.1"/>
    </source>
</evidence>